<keyword evidence="3" id="KW-0808">Transferase</keyword>
<dbReference type="SUPFAM" id="SSF53756">
    <property type="entry name" value="UDP-Glycosyltransferase/glycogen phosphorylase"/>
    <property type="match status" value="1"/>
</dbReference>
<keyword evidence="4" id="KW-1185">Reference proteome</keyword>
<evidence type="ECO:0000259" key="2">
    <source>
        <dbReference type="Pfam" id="PF13439"/>
    </source>
</evidence>
<proteinExistence type="predicted"/>
<comment type="caution">
    <text evidence="3">The sequence shown here is derived from an EMBL/GenBank/DDBJ whole genome shotgun (WGS) entry which is preliminary data.</text>
</comment>
<keyword evidence="3" id="KW-0328">Glycosyltransferase</keyword>
<gene>
    <name evidence="3" type="ORF">Q3O59_03635</name>
</gene>
<accession>A0ABT9GME2</accession>
<protein>
    <submittedName>
        <fullName evidence="3">Glycosyltransferase</fullName>
        <ecNumber evidence="3">2.4.-.-</ecNumber>
    </submittedName>
</protein>
<feature type="domain" description="Glycosyltransferase subfamily 4-like N-terminal" evidence="2">
    <location>
        <begin position="13"/>
        <end position="168"/>
    </location>
</feature>
<name>A0ABT9GME2_9GAMM</name>
<dbReference type="EMBL" id="JAUZVY010000001">
    <property type="protein sequence ID" value="MDP4528121.1"/>
    <property type="molecule type" value="Genomic_DNA"/>
</dbReference>
<dbReference type="InterPro" id="IPR050194">
    <property type="entry name" value="Glycosyltransferase_grp1"/>
</dbReference>
<dbReference type="Gene3D" id="3.40.50.2000">
    <property type="entry name" value="Glycogen Phosphorylase B"/>
    <property type="match status" value="2"/>
</dbReference>
<dbReference type="Proteomes" id="UP001236258">
    <property type="component" value="Unassembled WGS sequence"/>
</dbReference>
<reference evidence="3 4" key="1">
    <citation type="submission" date="2023-08" db="EMBL/GenBank/DDBJ databases">
        <authorList>
            <person name="Joshi A."/>
            <person name="Thite S."/>
        </authorList>
    </citation>
    <scope>NUCLEOTIDE SEQUENCE [LARGE SCALE GENOMIC DNA]</scope>
    <source>
        <strain evidence="3 4">1E1</strain>
    </source>
</reference>
<sequence length="368" mass="40147">MKRVLHITYDMGIGGTEQVINQLIRGMDKSAVEHRICCIEGSVGAIGQALQSEGVGIEVLTRQPGFDWALIKGIRQLIKAHRIDIVHCHQYTPWVYGWFAALGTKAKVIFTEHGRFFPDRHRRKAWLINKLMAATTAKITAISKATKAALVEYEFIPASKIEVIYNGIKPLVSTEAGRAQARQELGIKPEQRVIGTVARLDPIKNQAMMLEAFALLAPEFPDLVLLLVGDGPERHNLEQQAGRLNISDRVIFAGFKSPATDYMALMELFLLPSLSEGTSMTLLEAMSLGIPCVVSDVGGNPEVVQHEYCGLVLAQNTADTLKGSVVQLLANPAKHAQLGQGAQSAFEQQFSASACCTAFTALYLKAGH</sequence>
<dbReference type="Pfam" id="PF13439">
    <property type="entry name" value="Glyco_transf_4"/>
    <property type="match status" value="1"/>
</dbReference>
<dbReference type="EC" id="2.4.-.-" evidence="3"/>
<dbReference type="RefSeq" id="WP_305944273.1">
    <property type="nucleotide sequence ID" value="NZ_JAUZVY010000001.1"/>
</dbReference>
<dbReference type="Pfam" id="PF00534">
    <property type="entry name" value="Glycos_transf_1"/>
    <property type="match status" value="1"/>
</dbReference>
<feature type="domain" description="Glycosyl transferase family 1" evidence="1">
    <location>
        <begin position="179"/>
        <end position="343"/>
    </location>
</feature>
<evidence type="ECO:0000313" key="4">
    <source>
        <dbReference type="Proteomes" id="UP001236258"/>
    </source>
</evidence>
<organism evidence="3 4">
    <name type="scientific">Alkalimonas delamerensis</name>
    <dbReference type="NCBI Taxonomy" id="265981"/>
    <lineage>
        <taxon>Bacteria</taxon>
        <taxon>Pseudomonadati</taxon>
        <taxon>Pseudomonadota</taxon>
        <taxon>Gammaproteobacteria</taxon>
        <taxon>Alkalimonas</taxon>
    </lineage>
</organism>
<evidence type="ECO:0000313" key="3">
    <source>
        <dbReference type="EMBL" id="MDP4528121.1"/>
    </source>
</evidence>
<dbReference type="InterPro" id="IPR001296">
    <property type="entry name" value="Glyco_trans_1"/>
</dbReference>
<evidence type="ECO:0000259" key="1">
    <source>
        <dbReference type="Pfam" id="PF00534"/>
    </source>
</evidence>
<dbReference type="PANTHER" id="PTHR45947:SF3">
    <property type="entry name" value="SULFOQUINOVOSYL TRANSFERASE SQD2"/>
    <property type="match status" value="1"/>
</dbReference>
<dbReference type="GO" id="GO:0016757">
    <property type="term" value="F:glycosyltransferase activity"/>
    <property type="evidence" value="ECO:0007669"/>
    <property type="project" value="UniProtKB-KW"/>
</dbReference>
<dbReference type="InterPro" id="IPR028098">
    <property type="entry name" value="Glyco_trans_4-like_N"/>
</dbReference>
<dbReference type="PANTHER" id="PTHR45947">
    <property type="entry name" value="SULFOQUINOVOSYL TRANSFERASE SQD2"/>
    <property type="match status" value="1"/>
</dbReference>